<proteinExistence type="inferred from homology"/>
<feature type="domain" description="Helicase ATP-binding" evidence="12">
    <location>
        <begin position="14"/>
        <end position="184"/>
    </location>
</feature>
<dbReference type="InterPro" id="IPR014001">
    <property type="entry name" value="Helicase_ATP-bd"/>
</dbReference>
<evidence type="ECO:0000256" key="6">
    <source>
        <dbReference type="ARBA" id="ARBA00022840"/>
    </source>
</evidence>
<accession>A0A845L083</accession>
<dbReference type="Pfam" id="PF00271">
    <property type="entry name" value="Helicase_C"/>
    <property type="match status" value="1"/>
</dbReference>
<keyword evidence="15" id="KW-1185">Reference proteome</keyword>
<dbReference type="InterPro" id="IPR027417">
    <property type="entry name" value="P-loop_NTPase"/>
</dbReference>
<dbReference type="CDD" id="cd18787">
    <property type="entry name" value="SF2_C_DEAD"/>
    <property type="match status" value="1"/>
</dbReference>
<name>A0A845L083_9FIRM</name>
<dbReference type="FunFam" id="3.40.50.300:FF:000108">
    <property type="entry name" value="ATP-dependent RNA helicase RhlE"/>
    <property type="match status" value="1"/>
</dbReference>
<evidence type="ECO:0000256" key="10">
    <source>
        <dbReference type="RuleBase" id="RU000492"/>
    </source>
</evidence>
<dbReference type="Pfam" id="PF00270">
    <property type="entry name" value="DEAD"/>
    <property type="match status" value="1"/>
</dbReference>
<sequence length="546" mass="59076">MGFEEPTPIQEQTIPPALAGADLIGQAQTGTGKTAAFGIPLIEKVKDEPERLQAVVLTPTRELCIQVAEELNRLGHKAGVTALPIYGGQDMVRQIRALKKGPPIIVATPGRLMDHMRRKTVRLSDIAAVVLDEADEMLDMGFMEDIETILKDTPETRQTLLFSATMPKPIQSLAERYLKNPQVIRTQTKEVTVPLIEQSYIELHERQKFDVLSRLLDIQSPELSIIFGRTKRRVDELTEALKKRGYPAEGIHGDLTQGKRESVLRQFRTGVVDILVATGVAARGLDISGVTHVYNFDIPQDPEGYVHRIGRTGRAGKAGLAITFVTPREMDHLRTIESVTKRKMIRMSIPTVGEAAAGLQGMAVDRLLRVVEEGQIDAYKSRAEELLDSEDSVTLLAAALKLLTKTTNDVEIKLTPEAPLRVRKAFKQPFQHKQGKGFPRQRQRFGGGDFRGNQVRSGESRGGEFRGGQRKPAGGAFAAAGGKGKGGGGRVTGAAGTMTGGGRFTGVGGGRFAGGGGGRFAGGGNRSRGPKGYGKPQHTPPTPPTH</sequence>
<dbReference type="EC" id="3.6.4.13" evidence="1"/>
<dbReference type="InterPro" id="IPR044742">
    <property type="entry name" value="DEAD/DEAH_RhlB"/>
</dbReference>
<feature type="region of interest" description="Disordered" evidence="11">
    <location>
        <begin position="430"/>
        <end position="546"/>
    </location>
</feature>
<keyword evidence="3 10" id="KW-0547">Nucleotide-binding</keyword>
<keyword evidence="5 10" id="KW-0347">Helicase</keyword>
<dbReference type="InterPro" id="IPR001650">
    <property type="entry name" value="Helicase_C-like"/>
</dbReference>
<dbReference type="SMART" id="SM00487">
    <property type="entry name" value="DEXDc"/>
    <property type="match status" value="1"/>
</dbReference>
<dbReference type="EMBL" id="WXEY01000006">
    <property type="protein sequence ID" value="MZP29553.1"/>
    <property type="molecule type" value="Genomic_DNA"/>
</dbReference>
<reference evidence="14 15" key="1">
    <citation type="submission" date="2020-01" db="EMBL/GenBank/DDBJ databases">
        <title>Whole-genome sequence of Heliobacterium undosum DSM 13378.</title>
        <authorList>
            <person name="Kyndt J.A."/>
            <person name="Meyer T.E."/>
        </authorList>
    </citation>
    <scope>NUCLEOTIDE SEQUENCE [LARGE SCALE GENOMIC DNA]</scope>
    <source>
        <strain evidence="14 15">DSM 13378</strain>
    </source>
</reference>
<dbReference type="PROSITE" id="PS51192">
    <property type="entry name" value="HELICASE_ATP_BIND_1"/>
    <property type="match status" value="1"/>
</dbReference>
<evidence type="ECO:0000256" key="1">
    <source>
        <dbReference type="ARBA" id="ARBA00012552"/>
    </source>
</evidence>
<dbReference type="SMART" id="SM00490">
    <property type="entry name" value="HELICc"/>
    <property type="match status" value="1"/>
</dbReference>
<dbReference type="PANTHER" id="PTHR47963:SF5">
    <property type="entry name" value="DEAD-BOX ATP-DEPENDENT RNA HELICASE CSHA"/>
    <property type="match status" value="1"/>
</dbReference>
<dbReference type="PANTHER" id="PTHR47963">
    <property type="entry name" value="DEAD-BOX ATP-DEPENDENT RNA HELICASE 47, MITOCHONDRIAL"/>
    <property type="match status" value="1"/>
</dbReference>
<dbReference type="AlphaFoldDB" id="A0A845L083"/>
<dbReference type="Gene3D" id="3.40.50.300">
    <property type="entry name" value="P-loop containing nucleotide triphosphate hydrolases"/>
    <property type="match status" value="2"/>
</dbReference>
<dbReference type="OrthoDB" id="9805696at2"/>
<dbReference type="GO" id="GO:0005840">
    <property type="term" value="C:ribosome"/>
    <property type="evidence" value="ECO:0007669"/>
    <property type="project" value="TreeGrafter"/>
</dbReference>
<keyword evidence="6 10" id="KW-0067">ATP-binding</keyword>
<evidence type="ECO:0000256" key="5">
    <source>
        <dbReference type="ARBA" id="ARBA00022806"/>
    </source>
</evidence>
<dbReference type="InterPro" id="IPR000629">
    <property type="entry name" value="RNA-helicase_DEAD-box_CS"/>
</dbReference>
<feature type="compositionally biased region" description="Basic residues" evidence="11">
    <location>
        <begin position="433"/>
        <end position="443"/>
    </location>
</feature>
<evidence type="ECO:0000256" key="7">
    <source>
        <dbReference type="ARBA" id="ARBA00038437"/>
    </source>
</evidence>
<dbReference type="GO" id="GO:0005829">
    <property type="term" value="C:cytosol"/>
    <property type="evidence" value="ECO:0007669"/>
    <property type="project" value="TreeGrafter"/>
</dbReference>
<dbReference type="GO" id="GO:0033592">
    <property type="term" value="F:RNA strand annealing activity"/>
    <property type="evidence" value="ECO:0007669"/>
    <property type="project" value="TreeGrafter"/>
</dbReference>
<keyword evidence="4 10" id="KW-0378">Hydrolase</keyword>
<protein>
    <recommendedName>
        <fullName evidence="9">ATP-dependent RNA helicase CshA</fullName>
        <ecNumber evidence="1">3.6.4.13</ecNumber>
    </recommendedName>
</protein>
<dbReference type="GO" id="GO:0016787">
    <property type="term" value="F:hydrolase activity"/>
    <property type="evidence" value="ECO:0007669"/>
    <property type="project" value="UniProtKB-KW"/>
</dbReference>
<dbReference type="GO" id="GO:0003724">
    <property type="term" value="F:RNA helicase activity"/>
    <property type="evidence" value="ECO:0007669"/>
    <property type="project" value="UniProtKB-EC"/>
</dbReference>
<evidence type="ECO:0000259" key="13">
    <source>
        <dbReference type="PROSITE" id="PS51194"/>
    </source>
</evidence>
<evidence type="ECO:0000256" key="2">
    <source>
        <dbReference type="ARBA" id="ARBA00022490"/>
    </source>
</evidence>
<organism evidence="14 15">
    <name type="scientific">Heliomicrobium undosum</name>
    <dbReference type="NCBI Taxonomy" id="121734"/>
    <lineage>
        <taxon>Bacteria</taxon>
        <taxon>Bacillati</taxon>
        <taxon>Bacillota</taxon>
        <taxon>Clostridia</taxon>
        <taxon>Eubacteriales</taxon>
        <taxon>Heliobacteriaceae</taxon>
        <taxon>Heliomicrobium</taxon>
    </lineage>
</organism>
<comment type="similarity">
    <text evidence="7 10">Belongs to the DEAD box helicase family.</text>
</comment>
<evidence type="ECO:0000256" key="8">
    <source>
        <dbReference type="ARBA" id="ARBA00047984"/>
    </source>
</evidence>
<dbReference type="SUPFAM" id="SSF52540">
    <property type="entry name" value="P-loop containing nucleoside triphosphate hydrolases"/>
    <property type="match status" value="1"/>
</dbReference>
<dbReference type="InterPro" id="IPR050547">
    <property type="entry name" value="DEAD_box_RNA_helicases"/>
</dbReference>
<evidence type="ECO:0000313" key="15">
    <source>
        <dbReference type="Proteomes" id="UP000463470"/>
    </source>
</evidence>
<comment type="caution">
    <text evidence="14">The sequence shown here is derived from an EMBL/GenBank/DDBJ whole genome shotgun (WGS) entry which is preliminary data.</text>
</comment>
<evidence type="ECO:0000259" key="12">
    <source>
        <dbReference type="PROSITE" id="PS51192"/>
    </source>
</evidence>
<dbReference type="PROSITE" id="PS51194">
    <property type="entry name" value="HELICASE_CTER"/>
    <property type="match status" value="1"/>
</dbReference>
<comment type="catalytic activity">
    <reaction evidence="8">
        <text>ATP + H2O = ADP + phosphate + H(+)</text>
        <dbReference type="Rhea" id="RHEA:13065"/>
        <dbReference type="ChEBI" id="CHEBI:15377"/>
        <dbReference type="ChEBI" id="CHEBI:15378"/>
        <dbReference type="ChEBI" id="CHEBI:30616"/>
        <dbReference type="ChEBI" id="CHEBI:43474"/>
        <dbReference type="ChEBI" id="CHEBI:456216"/>
        <dbReference type="EC" id="3.6.4.13"/>
    </reaction>
</comment>
<dbReference type="GO" id="GO:0005524">
    <property type="term" value="F:ATP binding"/>
    <property type="evidence" value="ECO:0007669"/>
    <property type="project" value="UniProtKB-KW"/>
</dbReference>
<dbReference type="Proteomes" id="UP000463470">
    <property type="component" value="Unassembled WGS sequence"/>
</dbReference>
<evidence type="ECO:0000256" key="3">
    <source>
        <dbReference type="ARBA" id="ARBA00022741"/>
    </source>
</evidence>
<evidence type="ECO:0000256" key="11">
    <source>
        <dbReference type="SAM" id="MobiDB-lite"/>
    </source>
</evidence>
<feature type="domain" description="Helicase C-terminal" evidence="13">
    <location>
        <begin position="195"/>
        <end position="360"/>
    </location>
</feature>
<evidence type="ECO:0000313" key="14">
    <source>
        <dbReference type="EMBL" id="MZP29553.1"/>
    </source>
</evidence>
<gene>
    <name evidence="14" type="ORF">GTO91_07520</name>
</gene>
<dbReference type="InterPro" id="IPR011545">
    <property type="entry name" value="DEAD/DEAH_box_helicase_dom"/>
</dbReference>
<evidence type="ECO:0000256" key="4">
    <source>
        <dbReference type="ARBA" id="ARBA00022801"/>
    </source>
</evidence>
<dbReference type="PROSITE" id="PS00039">
    <property type="entry name" value="DEAD_ATP_HELICASE"/>
    <property type="match status" value="1"/>
</dbReference>
<keyword evidence="2" id="KW-0963">Cytoplasm</keyword>
<dbReference type="GO" id="GO:0009409">
    <property type="term" value="P:response to cold"/>
    <property type="evidence" value="ECO:0007669"/>
    <property type="project" value="TreeGrafter"/>
</dbReference>
<feature type="compositionally biased region" description="Gly residues" evidence="11">
    <location>
        <begin position="498"/>
        <end position="526"/>
    </location>
</feature>
<evidence type="ECO:0000256" key="9">
    <source>
        <dbReference type="ARBA" id="ARBA00067932"/>
    </source>
</evidence>
<dbReference type="CDD" id="cd00268">
    <property type="entry name" value="DEADc"/>
    <property type="match status" value="1"/>
</dbReference>
<feature type="compositionally biased region" description="Gly residues" evidence="11">
    <location>
        <begin position="481"/>
        <end position="491"/>
    </location>
</feature>